<evidence type="ECO:0000313" key="6">
    <source>
        <dbReference type="Ensembl" id="ENSNMLP00000019293.1"/>
    </source>
</evidence>
<name>A0A8C6TFE9_9GOBI</name>
<feature type="compositionally biased region" description="Low complexity" evidence="4">
    <location>
        <begin position="320"/>
        <end position="331"/>
    </location>
</feature>
<evidence type="ECO:0000256" key="1">
    <source>
        <dbReference type="ARBA" id="ARBA00022723"/>
    </source>
</evidence>
<feature type="compositionally biased region" description="Low complexity" evidence="4">
    <location>
        <begin position="269"/>
        <end position="284"/>
    </location>
</feature>
<evidence type="ECO:0000313" key="7">
    <source>
        <dbReference type="Proteomes" id="UP000694523"/>
    </source>
</evidence>
<dbReference type="InterPro" id="IPR051188">
    <property type="entry name" value="PHD-type_Zinc_Finger"/>
</dbReference>
<feature type="domain" description="PHD-type" evidence="5">
    <location>
        <begin position="1"/>
        <end position="103"/>
    </location>
</feature>
<dbReference type="GO" id="GO:0008270">
    <property type="term" value="F:zinc ion binding"/>
    <property type="evidence" value="ECO:0007669"/>
    <property type="project" value="UniProtKB-KW"/>
</dbReference>
<reference evidence="6" key="2">
    <citation type="submission" date="2025-09" db="UniProtKB">
        <authorList>
            <consortium name="Ensembl"/>
        </authorList>
    </citation>
    <scope>IDENTIFICATION</scope>
</reference>
<feature type="region of interest" description="Disordered" evidence="4">
    <location>
        <begin position="265"/>
        <end position="331"/>
    </location>
</feature>
<dbReference type="SUPFAM" id="SSF57903">
    <property type="entry name" value="FYVE/PHD zinc finger"/>
    <property type="match status" value="1"/>
</dbReference>
<dbReference type="InterPro" id="IPR001965">
    <property type="entry name" value="Znf_PHD"/>
</dbReference>
<reference evidence="6" key="1">
    <citation type="submission" date="2025-08" db="UniProtKB">
        <authorList>
            <consortium name="Ensembl"/>
        </authorList>
    </citation>
    <scope>IDENTIFICATION</scope>
</reference>
<dbReference type="Proteomes" id="UP000694523">
    <property type="component" value="Unplaced"/>
</dbReference>
<evidence type="ECO:0000256" key="3">
    <source>
        <dbReference type="ARBA" id="ARBA00022833"/>
    </source>
</evidence>
<dbReference type="InterPro" id="IPR059102">
    <property type="entry name" value="PHD_PHF7/G2E3-like"/>
</dbReference>
<evidence type="ECO:0000256" key="2">
    <source>
        <dbReference type="ARBA" id="ARBA00022771"/>
    </source>
</evidence>
<dbReference type="PROSITE" id="PS51805">
    <property type="entry name" value="EPHD"/>
    <property type="match status" value="1"/>
</dbReference>
<dbReference type="InterPro" id="IPR011011">
    <property type="entry name" value="Znf_FYVE_PHD"/>
</dbReference>
<evidence type="ECO:0000256" key="4">
    <source>
        <dbReference type="SAM" id="MobiDB-lite"/>
    </source>
</evidence>
<dbReference type="PANTHER" id="PTHR12420">
    <property type="entry name" value="PHD FINGER PROTEIN"/>
    <property type="match status" value="1"/>
</dbReference>
<organism evidence="6 7">
    <name type="scientific">Neogobius melanostomus</name>
    <name type="common">round goby</name>
    <dbReference type="NCBI Taxonomy" id="47308"/>
    <lineage>
        <taxon>Eukaryota</taxon>
        <taxon>Metazoa</taxon>
        <taxon>Chordata</taxon>
        <taxon>Craniata</taxon>
        <taxon>Vertebrata</taxon>
        <taxon>Euteleostomi</taxon>
        <taxon>Actinopterygii</taxon>
        <taxon>Neopterygii</taxon>
        <taxon>Teleostei</taxon>
        <taxon>Neoteleostei</taxon>
        <taxon>Acanthomorphata</taxon>
        <taxon>Gobiaria</taxon>
        <taxon>Gobiiformes</taxon>
        <taxon>Gobioidei</taxon>
        <taxon>Gobiidae</taxon>
        <taxon>Benthophilinae</taxon>
        <taxon>Neogobiini</taxon>
        <taxon>Neogobius</taxon>
    </lineage>
</organism>
<dbReference type="PANTHER" id="PTHR12420:SF42">
    <property type="entry name" value="G2_M PHASE-SPECIFIC E3 UBIQUITIN-PROTEIN LIGASE"/>
    <property type="match status" value="1"/>
</dbReference>
<keyword evidence="1" id="KW-0479">Metal-binding</keyword>
<protein>
    <recommendedName>
        <fullName evidence="5">PHD-type domain-containing protein</fullName>
    </recommendedName>
</protein>
<dbReference type="InterPro" id="IPR034732">
    <property type="entry name" value="EPHD"/>
</dbReference>
<dbReference type="Ensembl" id="ENSNMLT00000021673.1">
    <property type="protein sequence ID" value="ENSNMLP00000019293.1"/>
    <property type="gene ID" value="ENSNMLG00000012639.1"/>
</dbReference>
<accession>A0A8C6TFE9</accession>
<dbReference type="AlphaFoldDB" id="A0A8C6TFE9"/>
<dbReference type="SMART" id="SM00249">
    <property type="entry name" value="PHD"/>
    <property type="match status" value="2"/>
</dbReference>
<proteinExistence type="predicted"/>
<dbReference type="GO" id="GO:0005634">
    <property type="term" value="C:nucleus"/>
    <property type="evidence" value="ECO:0007669"/>
    <property type="project" value="TreeGrafter"/>
</dbReference>
<dbReference type="Gene3D" id="3.30.40.10">
    <property type="entry name" value="Zinc/RING finger domain, C3HC4 (zinc finger)"/>
    <property type="match status" value="2"/>
</dbReference>
<keyword evidence="7" id="KW-1185">Reference proteome</keyword>
<dbReference type="Pfam" id="PF13771">
    <property type="entry name" value="zf-HC5HC2H"/>
    <property type="match status" value="1"/>
</dbReference>
<sequence>MFLTCFRRVSGCALCRSSEDDPALLGEKVRIEELKRSVHYFCLVSLDLDFAWSLTCSVCKQKGASVGCFVPRCSKKVHFPCGRRQRFVSQFSCPFPSYCPDHAPSQTLSPALDQSLPQSCSICLDLIERSYQSVQKGNDDRCIWTLCLSLQRQAHSAGLFFFKCTLCNNKEQFQQEMLRMGVHIPESRDASWELESGAFSELLEVYSHCDALSCVCPEGRAHSNTRHCMIIRCRLCGSRGTHRKCSDLRLETKDWACPDCAQATDGRRQLPCPRSSLRPRPRSPLADRPRPRSSLRSRPRSPLARPRPRSPLARPRPRSPLRSLPRASWWR</sequence>
<keyword evidence="2" id="KW-0863">Zinc-finger</keyword>
<keyword evidence="3" id="KW-0862">Zinc</keyword>
<dbReference type="InterPro" id="IPR013083">
    <property type="entry name" value="Znf_RING/FYVE/PHD"/>
</dbReference>
<dbReference type="Pfam" id="PF26054">
    <property type="entry name" value="PHD_G2E3"/>
    <property type="match status" value="1"/>
</dbReference>
<evidence type="ECO:0000259" key="5">
    <source>
        <dbReference type="PROSITE" id="PS51805"/>
    </source>
</evidence>